<sequence>MTMPKLRLETVLHDQMSVPYTLLKDYQSFHIDETELLVILQLMRFKHEGNRFPTPSDIGVSTKFDDQLISRHLRQLMQKDLLTIEEVDNGDGIVDEMYSLEPLWNKIYTQSEKKPVGPTDDSVAIFKLFEQEFGRVLSPFEIETINIWIDQDNYEIKLIKQALREAVLMSKLNFKYIDRILSDWAKKGIKTEEQAKAQAKSFHRPQTENTPREKSDPSIYYNWLEEDE</sequence>
<dbReference type="InterPro" id="IPR036388">
    <property type="entry name" value="WH-like_DNA-bd_sf"/>
</dbReference>
<dbReference type="NCBIfam" id="TIGR01446">
    <property type="entry name" value="DnaD_dom"/>
    <property type="match status" value="1"/>
</dbReference>
<comment type="caution">
    <text evidence="5">The sequence shown here is derived from an EMBL/GenBank/DDBJ whole genome shotgun (WGS) entry which is preliminary data.</text>
</comment>
<dbReference type="SUPFAM" id="SSF158499">
    <property type="entry name" value="DnaD domain-like"/>
    <property type="match status" value="1"/>
</dbReference>
<evidence type="ECO:0000313" key="5">
    <source>
        <dbReference type="EMBL" id="PXW91750.1"/>
    </source>
</evidence>
<dbReference type="InterPro" id="IPR053843">
    <property type="entry name" value="DnaD_N"/>
</dbReference>
<evidence type="ECO:0000259" key="3">
    <source>
        <dbReference type="Pfam" id="PF07261"/>
    </source>
</evidence>
<name>A0A2V3WC67_9BACI</name>
<comment type="similarity">
    <text evidence="1">Belongs to the DnaB/DnaD family.</text>
</comment>
<dbReference type="Gene3D" id="1.10.10.630">
    <property type="entry name" value="DnaD domain-like"/>
    <property type="match status" value="1"/>
</dbReference>
<evidence type="ECO:0000256" key="2">
    <source>
        <dbReference type="SAM" id="MobiDB-lite"/>
    </source>
</evidence>
<dbReference type="InterPro" id="IPR034829">
    <property type="entry name" value="DnaD-like_sf"/>
</dbReference>
<evidence type="ECO:0000256" key="1">
    <source>
        <dbReference type="ARBA" id="ARBA00093462"/>
    </source>
</evidence>
<gene>
    <name evidence="5" type="ORF">DES38_104183</name>
</gene>
<dbReference type="PANTHER" id="PTHR37293:SF6">
    <property type="entry name" value="DNA REPLICATION PROTEIN DNAD"/>
    <property type="match status" value="1"/>
</dbReference>
<organism evidence="5 6">
    <name type="scientific">Streptohalobacillus salinus</name>
    <dbReference type="NCBI Taxonomy" id="621096"/>
    <lineage>
        <taxon>Bacteria</taxon>
        <taxon>Bacillati</taxon>
        <taxon>Bacillota</taxon>
        <taxon>Bacilli</taxon>
        <taxon>Bacillales</taxon>
        <taxon>Bacillaceae</taxon>
        <taxon>Streptohalobacillus</taxon>
    </lineage>
</organism>
<feature type="domain" description="DnaB/C C-terminal" evidence="3">
    <location>
        <begin position="126"/>
        <end position="198"/>
    </location>
</feature>
<dbReference type="InterPro" id="IPR006343">
    <property type="entry name" value="DnaB/C_C"/>
</dbReference>
<proteinExistence type="inferred from homology"/>
<dbReference type="Pfam" id="PF07261">
    <property type="entry name" value="DnaB_2"/>
    <property type="match status" value="1"/>
</dbReference>
<dbReference type="InterPro" id="IPR053162">
    <property type="entry name" value="DnaD"/>
</dbReference>
<dbReference type="Proteomes" id="UP000247922">
    <property type="component" value="Unassembled WGS sequence"/>
</dbReference>
<keyword evidence="6" id="KW-1185">Reference proteome</keyword>
<accession>A0A2V3WC67</accession>
<dbReference type="Gene3D" id="1.10.10.10">
    <property type="entry name" value="Winged helix-like DNA-binding domain superfamily/Winged helix DNA-binding domain"/>
    <property type="match status" value="1"/>
</dbReference>
<dbReference type="AlphaFoldDB" id="A0A2V3WC67"/>
<reference evidence="5 6" key="1">
    <citation type="submission" date="2018-05" db="EMBL/GenBank/DDBJ databases">
        <title>Genomic Encyclopedia of Type Strains, Phase IV (KMG-IV): sequencing the most valuable type-strain genomes for metagenomic binning, comparative biology and taxonomic classification.</title>
        <authorList>
            <person name="Goeker M."/>
        </authorList>
    </citation>
    <scope>NUCLEOTIDE SEQUENCE [LARGE SCALE GENOMIC DNA]</scope>
    <source>
        <strain evidence="5 6">DSM 22440</strain>
    </source>
</reference>
<evidence type="ECO:0000313" key="6">
    <source>
        <dbReference type="Proteomes" id="UP000247922"/>
    </source>
</evidence>
<evidence type="ECO:0000259" key="4">
    <source>
        <dbReference type="Pfam" id="PF21984"/>
    </source>
</evidence>
<feature type="region of interest" description="Disordered" evidence="2">
    <location>
        <begin position="195"/>
        <end position="218"/>
    </location>
</feature>
<dbReference type="PANTHER" id="PTHR37293">
    <property type="entry name" value="PHAGE REPLICATION PROTEIN-RELATED"/>
    <property type="match status" value="1"/>
</dbReference>
<protein>
    <submittedName>
        <fullName evidence="5">DNA replication protein DnaD</fullName>
    </submittedName>
</protein>
<dbReference type="Pfam" id="PF21984">
    <property type="entry name" value="DnaD_N"/>
    <property type="match status" value="1"/>
</dbReference>
<feature type="domain" description="DnaD N-terminal" evidence="4">
    <location>
        <begin position="18"/>
        <end position="113"/>
    </location>
</feature>
<dbReference type="EMBL" id="QJJR01000004">
    <property type="protein sequence ID" value="PXW91750.1"/>
    <property type="molecule type" value="Genomic_DNA"/>
</dbReference>